<keyword evidence="2" id="KW-1185">Reference proteome</keyword>
<reference evidence="1" key="1">
    <citation type="submission" date="2015-01" db="EMBL/GenBank/DDBJ databases">
        <title>Evolution of Trichinella species and genotypes.</title>
        <authorList>
            <person name="Korhonen P.K."/>
            <person name="Edoardo P."/>
            <person name="Giuseppe L.R."/>
            <person name="Gasser R.B."/>
        </authorList>
    </citation>
    <scope>NUCLEOTIDE SEQUENCE [LARGE SCALE GENOMIC DNA]</scope>
    <source>
        <strain evidence="1">ISS2496</strain>
    </source>
</reference>
<comment type="caution">
    <text evidence="1">The sequence shown here is derived from an EMBL/GenBank/DDBJ whole genome shotgun (WGS) entry which is preliminary data.</text>
</comment>
<dbReference type="EMBL" id="JYDQ01002123">
    <property type="protein sequence ID" value="KRY04211.1"/>
    <property type="molecule type" value="Genomic_DNA"/>
</dbReference>
<name>A0A0V0YW38_9BILA</name>
<dbReference type="Proteomes" id="UP000054783">
    <property type="component" value="Unassembled WGS sequence"/>
</dbReference>
<organism evidence="1 2">
    <name type="scientific">Trichinella patagoniensis</name>
    <dbReference type="NCBI Taxonomy" id="990121"/>
    <lineage>
        <taxon>Eukaryota</taxon>
        <taxon>Metazoa</taxon>
        <taxon>Ecdysozoa</taxon>
        <taxon>Nematoda</taxon>
        <taxon>Enoplea</taxon>
        <taxon>Dorylaimia</taxon>
        <taxon>Trichinellida</taxon>
        <taxon>Trichinellidae</taxon>
        <taxon>Trichinella</taxon>
    </lineage>
</organism>
<dbReference type="AlphaFoldDB" id="A0A0V0YW38"/>
<evidence type="ECO:0000313" key="2">
    <source>
        <dbReference type="Proteomes" id="UP000054783"/>
    </source>
</evidence>
<gene>
    <name evidence="1" type="ORF">T12_12422</name>
</gene>
<proteinExistence type="predicted"/>
<evidence type="ECO:0000313" key="1">
    <source>
        <dbReference type="EMBL" id="KRY04211.1"/>
    </source>
</evidence>
<protein>
    <submittedName>
        <fullName evidence="1">Uncharacterized protein</fullName>
    </submittedName>
</protein>
<sequence>MTIKKSPNFENKFFADFRKNNQLLIPYSLRYVEKLKPK</sequence>
<accession>A0A0V0YW38</accession>